<proteinExistence type="inferred from homology"/>
<evidence type="ECO:0000256" key="3">
    <source>
        <dbReference type="SAM" id="MobiDB-lite"/>
    </source>
</evidence>
<feature type="compositionally biased region" description="Low complexity" evidence="3">
    <location>
        <begin position="1"/>
        <end position="17"/>
    </location>
</feature>
<dbReference type="InterPro" id="IPR020904">
    <property type="entry name" value="Sc_DH/Rdtase_CS"/>
</dbReference>
<evidence type="ECO:0000313" key="5">
    <source>
        <dbReference type="Proteomes" id="UP000199494"/>
    </source>
</evidence>
<dbReference type="InterPro" id="IPR036291">
    <property type="entry name" value="NAD(P)-bd_dom_sf"/>
</dbReference>
<dbReference type="FunFam" id="3.40.50.720:FF:000084">
    <property type="entry name" value="Short-chain dehydrogenase reductase"/>
    <property type="match status" value="1"/>
</dbReference>
<dbReference type="STRING" id="530584.SAMN05421630_102356"/>
<dbReference type="InterPro" id="IPR002347">
    <property type="entry name" value="SDR_fam"/>
</dbReference>
<evidence type="ECO:0000313" key="4">
    <source>
        <dbReference type="EMBL" id="SDC50611.1"/>
    </source>
</evidence>
<keyword evidence="2" id="KW-0560">Oxidoreductase</keyword>
<dbReference type="EMBL" id="FMZE01000002">
    <property type="protein sequence ID" value="SDC50611.1"/>
    <property type="molecule type" value="Genomic_DNA"/>
</dbReference>
<sequence>MNENGETGETGETPVTGKDPARLWRLDGKVALITGGSRGIGKAAAAMFVKAGAHVALVSRDADRLAETASELRTLRPGAEVRCYQGNAGDPDRISATVEQANTDFGHLDVLVNNAATNPYYGPLSELDLSRARKTTQVNLLGPLLWTQEVWRRSMREHGGAIVNIVSLGAFIAERGVGYYATTKAALKHLTTQFAAELGPTARVNAIAPGLVETDMARVLVEAKGDELAARLPLRRLGTPDDIAAAALFLAGPASSWLTGQTLVVDGGALAMPLAGMDN</sequence>
<dbReference type="PROSITE" id="PS00061">
    <property type="entry name" value="ADH_SHORT"/>
    <property type="match status" value="1"/>
</dbReference>
<dbReference type="SUPFAM" id="SSF51735">
    <property type="entry name" value="NAD(P)-binding Rossmann-fold domains"/>
    <property type="match status" value="1"/>
</dbReference>
<gene>
    <name evidence="4" type="ORF">SAMN05421630_102356</name>
</gene>
<dbReference type="PANTHER" id="PTHR43943:SF2">
    <property type="entry name" value="DEHYDROGENASE_REDUCTASE 4"/>
    <property type="match status" value="1"/>
</dbReference>
<feature type="region of interest" description="Disordered" evidence="3">
    <location>
        <begin position="1"/>
        <end position="20"/>
    </location>
</feature>
<dbReference type="PRINTS" id="PR00080">
    <property type="entry name" value="SDRFAMILY"/>
</dbReference>
<protein>
    <submittedName>
        <fullName evidence="4">NAD(P)-dependent dehydrogenase, short-chain alcohol dehydrogenase family</fullName>
    </submittedName>
</protein>
<dbReference type="Proteomes" id="UP000199494">
    <property type="component" value="Unassembled WGS sequence"/>
</dbReference>
<dbReference type="PANTHER" id="PTHR43943">
    <property type="entry name" value="DEHYDROGENASE/REDUCTASE (SDR FAMILY) MEMBER 4"/>
    <property type="match status" value="1"/>
</dbReference>
<evidence type="ECO:0000256" key="2">
    <source>
        <dbReference type="ARBA" id="ARBA00023002"/>
    </source>
</evidence>
<dbReference type="OrthoDB" id="9789398at2"/>
<evidence type="ECO:0000256" key="1">
    <source>
        <dbReference type="ARBA" id="ARBA00006484"/>
    </source>
</evidence>
<organism evidence="4 5">
    <name type="scientific">Prauserella marina</name>
    <dbReference type="NCBI Taxonomy" id="530584"/>
    <lineage>
        <taxon>Bacteria</taxon>
        <taxon>Bacillati</taxon>
        <taxon>Actinomycetota</taxon>
        <taxon>Actinomycetes</taxon>
        <taxon>Pseudonocardiales</taxon>
        <taxon>Pseudonocardiaceae</taxon>
        <taxon>Prauserella</taxon>
    </lineage>
</organism>
<name>A0A1G6M5A7_9PSEU</name>
<dbReference type="Pfam" id="PF13561">
    <property type="entry name" value="adh_short_C2"/>
    <property type="match status" value="1"/>
</dbReference>
<keyword evidence="5" id="KW-1185">Reference proteome</keyword>
<dbReference type="NCBIfam" id="NF005559">
    <property type="entry name" value="PRK07231.1"/>
    <property type="match status" value="1"/>
</dbReference>
<dbReference type="Gene3D" id="3.40.50.720">
    <property type="entry name" value="NAD(P)-binding Rossmann-like Domain"/>
    <property type="match status" value="1"/>
</dbReference>
<dbReference type="AlphaFoldDB" id="A0A1G6M5A7"/>
<dbReference type="GO" id="GO:0016491">
    <property type="term" value="F:oxidoreductase activity"/>
    <property type="evidence" value="ECO:0007669"/>
    <property type="project" value="UniProtKB-KW"/>
</dbReference>
<dbReference type="CDD" id="cd05233">
    <property type="entry name" value="SDR_c"/>
    <property type="match status" value="1"/>
</dbReference>
<comment type="similarity">
    <text evidence="1">Belongs to the short-chain dehydrogenases/reductases (SDR) family.</text>
</comment>
<dbReference type="PRINTS" id="PR00081">
    <property type="entry name" value="GDHRDH"/>
</dbReference>
<dbReference type="RefSeq" id="WP_091799939.1">
    <property type="nucleotide sequence ID" value="NZ_CP016353.1"/>
</dbReference>
<reference evidence="4 5" key="1">
    <citation type="submission" date="2016-10" db="EMBL/GenBank/DDBJ databases">
        <authorList>
            <person name="de Groot N.N."/>
        </authorList>
    </citation>
    <scope>NUCLEOTIDE SEQUENCE [LARGE SCALE GENOMIC DNA]</scope>
    <source>
        <strain evidence="4 5">CGMCC 4.5506</strain>
    </source>
</reference>
<accession>A0A1G6M5A7</accession>